<reference evidence="1 2" key="1">
    <citation type="journal article" date="2013" name="Int. J. Syst. Evol. Microbiol.">
        <title>Chryseobacterium angstadtii sp. nov., isolated from a newt tank.</title>
        <authorList>
            <person name="Kirk K.E."/>
            <person name="Hoffman J.A."/>
            <person name="Smith K.A."/>
            <person name="Strahan B.L."/>
            <person name="Failor K.C."/>
            <person name="Krebs J.E."/>
            <person name="Gale A.N."/>
            <person name="Do T.D."/>
            <person name="Sontag T.C."/>
            <person name="Batties A.M."/>
            <person name="Mistiszyn K."/>
            <person name="Newman J.D."/>
        </authorList>
    </citation>
    <scope>NUCLEOTIDE SEQUENCE [LARGE SCALE GENOMIC DNA]</scope>
    <source>
        <strain evidence="1 2">KM</strain>
    </source>
</reference>
<dbReference type="RefSeq" id="WP_048506287.1">
    <property type="nucleotide sequence ID" value="NZ_LFND01000003.1"/>
</dbReference>
<dbReference type="OrthoDB" id="790983at2"/>
<dbReference type="Pfam" id="PF09357">
    <property type="entry name" value="RteC"/>
    <property type="match status" value="1"/>
</dbReference>
<dbReference type="STRING" id="558151.ACM46_08820"/>
<organism evidence="1 2">
    <name type="scientific">Chryseobacterium angstadtii</name>
    <dbReference type="NCBI Taxonomy" id="558151"/>
    <lineage>
        <taxon>Bacteria</taxon>
        <taxon>Pseudomonadati</taxon>
        <taxon>Bacteroidota</taxon>
        <taxon>Flavobacteriia</taxon>
        <taxon>Flavobacteriales</taxon>
        <taxon>Weeksellaceae</taxon>
        <taxon>Chryseobacterium group</taxon>
        <taxon>Chryseobacterium</taxon>
    </lineage>
</organism>
<keyword evidence="2" id="KW-1185">Reference proteome</keyword>
<sequence>MTKSIYDTIVKRIEIQECKITLTKEKVIKEAYQMATSLRELLNETKKLVSDKGFIDKDQEINFFKYVKPQLLGKLIYYNKVYRIETSCPTKAGELYKIYFENELEKLNKEFQEHFVDSDFYRYIKSDRKDLDKKYFALGNIDIIEGLNSFVFEIDPNFSTYYDYKVAHIIADELLYTYIRNRLSPDNEYDSPSLTYTNYDDMFWTDSKNALIELIYALYAARSLSNGRLAISKISTIIETLFQIELGDFHHAFHRMKVRSGSKTAFLDHLKVSLEEYMSRNL</sequence>
<protein>
    <submittedName>
        <fullName evidence="1">Tetracycline regulation of excision, RteC</fullName>
    </submittedName>
</protein>
<dbReference type="PATRIC" id="fig|558151.6.peg.1851"/>
<proteinExistence type="predicted"/>
<accession>A0A0J7ID39</accession>
<dbReference type="AlphaFoldDB" id="A0A0J7ID39"/>
<dbReference type="Proteomes" id="UP000036261">
    <property type="component" value="Unassembled WGS sequence"/>
</dbReference>
<name>A0A0J7ID39_9FLAO</name>
<dbReference type="GeneID" id="56898553"/>
<evidence type="ECO:0000313" key="1">
    <source>
        <dbReference type="EMBL" id="KMQ64378.1"/>
    </source>
</evidence>
<evidence type="ECO:0000313" key="2">
    <source>
        <dbReference type="Proteomes" id="UP000036261"/>
    </source>
</evidence>
<dbReference type="EMBL" id="LFND01000003">
    <property type="protein sequence ID" value="KMQ64378.1"/>
    <property type="molecule type" value="Genomic_DNA"/>
</dbReference>
<dbReference type="InterPro" id="IPR018534">
    <property type="entry name" value="Tet_reg_excision_RteC"/>
</dbReference>
<comment type="caution">
    <text evidence="1">The sequence shown here is derived from an EMBL/GenBank/DDBJ whole genome shotgun (WGS) entry which is preliminary data.</text>
</comment>
<gene>
    <name evidence="1" type="ORF">ACM46_08820</name>
</gene>